<dbReference type="InterPro" id="IPR000540">
    <property type="entry name" value="Flag_MotA_CS"/>
</dbReference>
<evidence type="ECO:0000256" key="2">
    <source>
        <dbReference type="ARBA" id="ARBA00008038"/>
    </source>
</evidence>
<dbReference type="AlphaFoldDB" id="A0A5B0VHL5"/>
<keyword evidence="8 9" id="KW-0472">Membrane</keyword>
<accession>A0A5B0VHL5</accession>
<dbReference type="GO" id="GO:0006935">
    <property type="term" value="P:chemotaxis"/>
    <property type="evidence" value="ECO:0007669"/>
    <property type="project" value="InterPro"/>
</dbReference>
<dbReference type="Proteomes" id="UP000323161">
    <property type="component" value="Unassembled WGS sequence"/>
</dbReference>
<keyword evidence="6" id="KW-0283">Flagellar rotation</keyword>
<evidence type="ECO:0000256" key="4">
    <source>
        <dbReference type="ARBA" id="ARBA00022475"/>
    </source>
</evidence>
<dbReference type="GO" id="GO:0005886">
    <property type="term" value="C:plasma membrane"/>
    <property type="evidence" value="ECO:0007669"/>
    <property type="project" value="UniProtKB-SubCell"/>
</dbReference>
<dbReference type="RefSeq" id="WP_149599745.1">
    <property type="nucleotide sequence ID" value="NZ_VTUU01000003.1"/>
</dbReference>
<comment type="caution">
    <text evidence="11">The sequence shown here is derived from an EMBL/GenBank/DDBJ whole genome shotgun (WGS) entry which is preliminary data.</text>
</comment>
<feature type="transmembrane region" description="Helical" evidence="9">
    <location>
        <begin position="176"/>
        <end position="199"/>
    </location>
</feature>
<sequence length="257" mass="27709">MDILTLVGLLAGILIVGLAMLANASLLTFLNLPGLAIVLGGTFAVTLIKFRMSSVVSAFRLAIGAAFIDRVARPTDLIREVGELARVVRKEGILGLENHQSDNEFLKKSINLCVDGHPPELVEEALLQESQQTAERYDVAERVFRGIGESAPAIGMLGTLVGLVQMLNTLDDPSSIGPAMAIALLTTLYGAFIAQLVALPLADKLQLKAEDEARNQMLIITSIKNIMRGENPRVMTELLSSFVHPDQRTGLTPEREG</sequence>
<evidence type="ECO:0000256" key="6">
    <source>
        <dbReference type="ARBA" id="ARBA00022779"/>
    </source>
</evidence>
<feature type="transmembrane region" description="Helical" evidence="9">
    <location>
        <begin position="151"/>
        <end position="170"/>
    </location>
</feature>
<feature type="domain" description="MotA/TolQ/ExbB proton channel" evidence="10">
    <location>
        <begin position="99"/>
        <end position="214"/>
    </location>
</feature>
<evidence type="ECO:0000256" key="1">
    <source>
        <dbReference type="ARBA" id="ARBA00004651"/>
    </source>
</evidence>
<keyword evidence="7 9" id="KW-1133">Transmembrane helix</keyword>
<evidence type="ECO:0000256" key="3">
    <source>
        <dbReference type="ARBA" id="ARBA00022448"/>
    </source>
</evidence>
<proteinExistence type="inferred from homology"/>
<organism evidence="11 12">
    <name type="scientific">Marinobacter salinexigens</name>
    <dbReference type="NCBI Taxonomy" id="2919747"/>
    <lineage>
        <taxon>Bacteria</taxon>
        <taxon>Pseudomonadati</taxon>
        <taxon>Pseudomonadota</taxon>
        <taxon>Gammaproteobacteria</taxon>
        <taxon>Pseudomonadales</taxon>
        <taxon>Marinobacteraceae</taxon>
        <taxon>Marinobacter</taxon>
    </lineage>
</organism>
<dbReference type="Pfam" id="PF01618">
    <property type="entry name" value="MotA_ExbB"/>
    <property type="match status" value="1"/>
</dbReference>
<keyword evidence="4" id="KW-1003">Cell membrane</keyword>
<evidence type="ECO:0000256" key="7">
    <source>
        <dbReference type="ARBA" id="ARBA00022989"/>
    </source>
</evidence>
<keyword evidence="3" id="KW-0813">Transport</keyword>
<feature type="transmembrane region" description="Helical" evidence="9">
    <location>
        <begin position="34"/>
        <end position="50"/>
    </location>
</feature>
<evidence type="ECO:0000313" key="11">
    <source>
        <dbReference type="EMBL" id="KAA1174180.1"/>
    </source>
</evidence>
<dbReference type="PROSITE" id="PS01307">
    <property type="entry name" value="MOTA"/>
    <property type="match status" value="1"/>
</dbReference>
<keyword evidence="11" id="KW-0282">Flagellum</keyword>
<keyword evidence="5 9" id="KW-0812">Transmembrane</keyword>
<dbReference type="EMBL" id="VTUU01000003">
    <property type="protein sequence ID" value="KAA1174180.1"/>
    <property type="molecule type" value="Genomic_DNA"/>
</dbReference>
<evidence type="ECO:0000313" key="12">
    <source>
        <dbReference type="Proteomes" id="UP000323161"/>
    </source>
</evidence>
<keyword evidence="12" id="KW-1185">Reference proteome</keyword>
<dbReference type="InterPro" id="IPR047055">
    <property type="entry name" value="MotA-like"/>
</dbReference>
<reference evidence="11 12" key="1">
    <citation type="submission" date="2019-08" db="EMBL/GenBank/DDBJ databases">
        <title>Marinobacter ZYF650 sp. nov., a marine bacterium isolated from seawater of the Mariana trench.</title>
        <authorList>
            <person name="Ahmad W."/>
        </authorList>
    </citation>
    <scope>NUCLEOTIDE SEQUENCE [LARGE SCALE GENOMIC DNA]</scope>
    <source>
        <strain evidence="11 12">ZYF650</strain>
    </source>
</reference>
<dbReference type="PANTHER" id="PTHR30433">
    <property type="entry name" value="CHEMOTAXIS PROTEIN MOTA"/>
    <property type="match status" value="1"/>
</dbReference>
<protein>
    <submittedName>
        <fullName evidence="11">Flagellar motor protein PomA</fullName>
    </submittedName>
</protein>
<comment type="similarity">
    <text evidence="2">Belongs to the MotA family.</text>
</comment>
<comment type="subcellular location">
    <subcellularLocation>
        <location evidence="1">Cell membrane</location>
        <topology evidence="1">Multi-pass membrane protein</topology>
    </subcellularLocation>
</comment>
<evidence type="ECO:0000256" key="8">
    <source>
        <dbReference type="ARBA" id="ARBA00023136"/>
    </source>
</evidence>
<evidence type="ECO:0000256" key="9">
    <source>
        <dbReference type="SAM" id="Phobius"/>
    </source>
</evidence>
<dbReference type="PANTHER" id="PTHR30433:SF2">
    <property type="entry name" value="MOTILITY PROTEIN A"/>
    <property type="match status" value="1"/>
</dbReference>
<evidence type="ECO:0000256" key="5">
    <source>
        <dbReference type="ARBA" id="ARBA00022692"/>
    </source>
</evidence>
<keyword evidence="11" id="KW-0969">Cilium</keyword>
<name>A0A5B0VHL5_9GAMM</name>
<keyword evidence="11" id="KW-0966">Cell projection</keyword>
<dbReference type="GO" id="GO:0071978">
    <property type="term" value="P:bacterial-type flagellum-dependent swarming motility"/>
    <property type="evidence" value="ECO:0007669"/>
    <property type="project" value="InterPro"/>
</dbReference>
<evidence type="ECO:0000259" key="10">
    <source>
        <dbReference type="Pfam" id="PF01618"/>
    </source>
</evidence>
<dbReference type="InterPro" id="IPR002898">
    <property type="entry name" value="MotA_ExbB_proton_chnl"/>
</dbReference>
<gene>
    <name evidence="11" type="ORF">FWJ25_07985</name>
</gene>